<dbReference type="EMBL" id="HQ641347">
    <property type="protein sequence ID" value="ADX87842.1"/>
    <property type="molecule type" value="Genomic_DNA"/>
</dbReference>
<accession>F1D148</accession>
<keyword evidence="2" id="KW-1185">Reference proteome</keyword>
<organism evidence="1 2">
    <name type="scientific">Vibrio phage ICP1</name>
    <dbReference type="NCBI Taxonomy" id="979525"/>
    <lineage>
        <taxon>Viruses</taxon>
        <taxon>Duplodnaviria</taxon>
        <taxon>Heunggongvirae</taxon>
        <taxon>Uroviricota</taxon>
        <taxon>Caudoviricetes</taxon>
        <taxon>Mohonavirus</taxon>
        <taxon>Mohonavirus ICP1</taxon>
    </lineage>
</organism>
<evidence type="ECO:0000313" key="2">
    <source>
        <dbReference type="Proteomes" id="UP000007502"/>
    </source>
</evidence>
<dbReference type="KEGG" id="vg:10228505"/>
<reference evidence="1 2" key="1">
    <citation type="journal article" date="2011" name="MBio">
        <title>Evidence of a dominant lineage of Vibrio cholerae-specific lytic bacteriophages shed by cholera patients over a 10-year period in Dhaka, Bangladesh.</title>
        <authorList>
            <person name="Seed K.D."/>
            <person name="Bodi K.L."/>
            <person name="Kropinski A.M."/>
            <person name="Ackermann H.W."/>
            <person name="Calderwood S.B."/>
            <person name="Qadri F."/>
            <person name="Camilli A."/>
        </authorList>
    </citation>
    <scope>NUCLEOTIDE SEQUENCE [LARGE SCALE GENOMIC DNA]</scope>
</reference>
<gene>
    <name evidence="1" type="primary">ORF26</name>
</gene>
<protein>
    <submittedName>
        <fullName evidence="1">Uncharacterized protein ORF26</fullName>
    </submittedName>
</protein>
<sequence>MEAIKGGGLYLKVGGNLLNANRNIYIVKC</sequence>
<dbReference type="GeneID" id="10228505"/>
<dbReference type="Proteomes" id="UP000007502">
    <property type="component" value="Segment"/>
</dbReference>
<proteinExistence type="predicted"/>
<name>F1D148_9CAUD</name>
<evidence type="ECO:0000313" key="1">
    <source>
        <dbReference type="EMBL" id="ADX87842.1"/>
    </source>
</evidence>
<dbReference type="RefSeq" id="YP_004250967.1">
    <property type="nucleotide sequence ID" value="NC_015157.1"/>
</dbReference>